<proteinExistence type="predicted"/>
<dbReference type="PANTHER" id="PTHR43773:SF1">
    <property type="entry name" value="MAGNESIUM TRANSPORTER MGTE"/>
    <property type="match status" value="1"/>
</dbReference>
<dbReference type="CDD" id="cd04606">
    <property type="entry name" value="CBS_pair_Mg_transporter"/>
    <property type="match status" value="1"/>
</dbReference>
<dbReference type="PROSITE" id="PS51371">
    <property type="entry name" value="CBS"/>
    <property type="match status" value="2"/>
</dbReference>
<evidence type="ECO:0000256" key="1">
    <source>
        <dbReference type="PROSITE-ProRule" id="PRU00703"/>
    </source>
</evidence>
<dbReference type="SUPFAM" id="SSF158791">
    <property type="entry name" value="MgtE N-terminal domain-like"/>
    <property type="match status" value="1"/>
</dbReference>
<evidence type="ECO:0000313" key="3">
    <source>
        <dbReference type="EMBL" id="CDZ23216.1"/>
    </source>
</evidence>
<name>A0A078KI43_9FIRM</name>
<dbReference type="EMBL" id="LM995447">
    <property type="protein sequence ID" value="CDZ23216.1"/>
    <property type="molecule type" value="Genomic_DNA"/>
</dbReference>
<dbReference type="Proteomes" id="UP000032431">
    <property type="component" value="Chromosome I"/>
</dbReference>
<dbReference type="SUPFAM" id="SSF54631">
    <property type="entry name" value="CBS-domain pair"/>
    <property type="match status" value="1"/>
</dbReference>
<keyword evidence="4" id="KW-1185">Reference proteome</keyword>
<reference evidence="4" key="1">
    <citation type="submission" date="2014-07" db="EMBL/GenBank/DDBJ databases">
        <authorList>
            <person name="Wibberg D."/>
        </authorList>
    </citation>
    <scope>NUCLEOTIDE SEQUENCE [LARGE SCALE GENOMIC DNA]</scope>
    <source>
        <strain evidence="4">DG5</strain>
    </source>
</reference>
<dbReference type="GO" id="GO:0015095">
    <property type="term" value="F:magnesium ion transmembrane transporter activity"/>
    <property type="evidence" value="ECO:0007669"/>
    <property type="project" value="InterPro"/>
</dbReference>
<evidence type="ECO:0000313" key="4">
    <source>
        <dbReference type="Proteomes" id="UP000032431"/>
    </source>
</evidence>
<sequence>MYLVSTFYLSRIIGSSIFSNSETAIGKIADLAVEIGSQHPKVIGVALRDGRILDSSTIDIIKDNGQYVFFCKEIKLTELSGDNVIFLDRDIQDRQIVDTDGHKVVRVNDLRLAITSAGICLVAVDVGLEGLLRRLGVAKPLKSILKRFGASIPSKLILWDDVETIDTDRPGIKLSKQSSKLSTLHPSDLADIIEELDRKSQNSVFASFDEEKAADILEEMEPEARANIIESLTDTKAAELLEKMPSDEVADILDAIHPDKAERILREMNRETSDEVRELMEYPEGTVGSVMSTDYLAFSSDYTVGDVFLQLRRLKPEADTINYIYVVDENERLLATVSLRDLVISEPNVKLSQIMDKEFISVYDDDDIETLNEIVYKYNLLAVPVINRDEFLLGIVVVGDVVDNLLHEKYK</sequence>
<dbReference type="STRING" id="29343.CCDG5_0066"/>
<organism evidence="3 4">
    <name type="scientific">[Clostridium] cellulosi</name>
    <dbReference type="NCBI Taxonomy" id="29343"/>
    <lineage>
        <taxon>Bacteria</taxon>
        <taxon>Bacillati</taxon>
        <taxon>Bacillota</taxon>
        <taxon>Clostridia</taxon>
        <taxon>Eubacteriales</taxon>
        <taxon>Oscillospiraceae</taxon>
        <taxon>Oscillospiraceae incertae sedis</taxon>
    </lineage>
</organism>
<gene>
    <name evidence="3" type="ORF">CCDG5_0066</name>
</gene>
<dbReference type="InterPro" id="IPR006669">
    <property type="entry name" value="MgtE_transporter"/>
</dbReference>
<dbReference type="KEGG" id="ccel:CCDG5_0066"/>
<dbReference type="Pfam" id="PF00571">
    <property type="entry name" value="CBS"/>
    <property type="match status" value="2"/>
</dbReference>
<feature type="domain" description="CBS" evidence="2">
    <location>
        <begin position="355"/>
        <end position="411"/>
    </location>
</feature>
<dbReference type="GO" id="GO:0016020">
    <property type="term" value="C:membrane"/>
    <property type="evidence" value="ECO:0007669"/>
    <property type="project" value="InterPro"/>
</dbReference>
<dbReference type="InterPro" id="IPR006668">
    <property type="entry name" value="Mg_transptr_MgtE_intracell_dom"/>
</dbReference>
<dbReference type="HOGENOM" id="CLU_030870_1_0_9"/>
<feature type="domain" description="CBS" evidence="2">
    <location>
        <begin position="291"/>
        <end position="352"/>
    </location>
</feature>
<dbReference type="InterPro" id="IPR046342">
    <property type="entry name" value="CBS_dom_sf"/>
</dbReference>
<dbReference type="Pfam" id="PF03448">
    <property type="entry name" value="MgtE_N"/>
    <property type="match status" value="1"/>
</dbReference>
<accession>A0A078KI43</accession>
<dbReference type="PATRIC" id="fig|29343.3.peg.73"/>
<dbReference type="SMART" id="SM00924">
    <property type="entry name" value="MgtE_N"/>
    <property type="match status" value="1"/>
</dbReference>
<dbReference type="AlphaFoldDB" id="A0A078KI43"/>
<dbReference type="OrthoDB" id="9790355at2"/>
<evidence type="ECO:0000259" key="2">
    <source>
        <dbReference type="PROSITE" id="PS51371"/>
    </source>
</evidence>
<protein>
    <submittedName>
        <fullName evidence="3">MgtE integral membrane protein</fullName>
    </submittedName>
</protein>
<dbReference type="InterPro" id="IPR038076">
    <property type="entry name" value="MgtE_N_sf"/>
</dbReference>
<dbReference type="Gene3D" id="1.25.60.10">
    <property type="entry name" value="MgtE N-terminal domain-like"/>
    <property type="match status" value="1"/>
</dbReference>
<dbReference type="InterPro" id="IPR000644">
    <property type="entry name" value="CBS_dom"/>
</dbReference>
<dbReference type="SMART" id="SM00116">
    <property type="entry name" value="CBS"/>
    <property type="match status" value="2"/>
</dbReference>
<dbReference type="PANTHER" id="PTHR43773">
    <property type="entry name" value="MAGNESIUM TRANSPORTER MGTE"/>
    <property type="match status" value="1"/>
</dbReference>
<keyword evidence="1" id="KW-0129">CBS domain</keyword>
<dbReference type="Gene3D" id="3.10.580.10">
    <property type="entry name" value="CBS-domain"/>
    <property type="match status" value="1"/>
</dbReference>